<keyword evidence="5" id="KW-0106">Calcium</keyword>
<reference evidence="11" key="1">
    <citation type="journal article" date="2023" name="Mol. Biol. Evol.">
        <title>Third-Generation Sequencing Reveals the Adaptive Role of the Epigenome in Three Deep-Sea Polychaetes.</title>
        <authorList>
            <person name="Perez M."/>
            <person name="Aroh O."/>
            <person name="Sun Y."/>
            <person name="Lan Y."/>
            <person name="Juniper S.K."/>
            <person name="Young C.R."/>
            <person name="Angers B."/>
            <person name="Qian P.Y."/>
        </authorList>
    </citation>
    <scope>NUCLEOTIDE SEQUENCE</scope>
    <source>
        <strain evidence="11">P08H-3</strain>
    </source>
</reference>
<dbReference type="PANTHER" id="PTHR11080">
    <property type="entry name" value="PYRAZINAMIDASE/NICOTINAMIDASE"/>
    <property type="match status" value="1"/>
</dbReference>
<evidence type="ECO:0000256" key="4">
    <source>
        <dbReference type="ARBA" id="ARBA00022801"/>
    </source>
</evidence>
<sequence>MNRNETNSSRGLEFVRRAAYYAIVGTSAHRLNTTRDARRARYTDPLCSGLHIREAGVSLSAPAAAFAITMSLAKNNKKASVNHRRSSSNKLSSPRDCKCEGSIMADVNKAGAGLSHLSLSSGENLFDAIRKTNATKCSAKAQEYFNTFDVDSDGYLNDREFDTLLKQLFCNKGQSYTLSKKQTTDIFKLIDENQDGKIDLKEFTECWHHWLKQILDPVTALVVVDVQNDFISGTMAICDCPAGQDGAAVVPCINKLLDTTRFDVVIYSADWHPENHISFIENVKDRKLHHTTKVSSENACKMDTVIFEGPPIVEQKLWPKHCVQGSWGSELHKDLKVVENAVFINKGTNPDIDSYSAFWDNNKLSQTGLINELTSRGITDVYVCGLAYDICVGATTAHSVEHGFRTVLIEDAARGVDVNDMKKTHDKLLRQGAALVNCDSVPGMVSADDRRPDLGYKAALNFAMARKLVKTESSQGGVKEKLSQDKKAAQTKAK</sequence>
<evidence type="ECO:0000256" key="8">
    <source>
        <dbReference type="ARBA" id="ARBA00043224"/>
    </source>
</evidence>
<keyword evidence="2" id="KW-0662">Pyridine nucleotide biosynthesis</keyword>
<dbReference type="PANTHER" id="PTHR11080:SF2">
    <property type="entry name" value="LD05707P"/>
    <property type="match status" value="1"/>
</dbReference>
<keyword evidence="12" id="KW-1185">Reference proteome</keyword>
<dbReference type="GO" id="GO:0008936">
    <property type="term" value="F:nicotinamidase activity"/>
    <property type="evidence" value="ECO:0007669"/>
    <property type="project" value="UniProtKB-EC"/>
</dbReference>
<dbReference type="InterPro" id="IPR036380">
    <property type="entry name" value="Isochorismatase-like_sf"/>
</dbReference>
<dbReference type="EMBL" id="JAODUP010000057">
    <property type="protein sequence ID" value="KAK2164920.1"/>
    <property type="molecule type" value="Genomic_DNA"/>
</dbReference>
<dbReference type="PROSITE" id="PS00018">
    <property type="entry name" value="EF_HAND_1"/>
    <property type="match status" value="2"/>
</dbReference>
<keyword evidence="4" id="KW-0378">Hydrolase</keyword>
<dbReference type="Gene3D" id="3.40.50.850">
    <property type="entry name" value="Isochorismatase-like"/>
    <property type="match status" value="1"/>
</dbReference>
<keyword evidence="3" id="KW-0479">Metal-binding</keyword>
<comment type="caution">
    <text evidence="11">The sequence shown here is derived from an EMBL/GenBank/DDBJ whole genome shotgun (WGS) entry which is preliminary data.</text>
</comment>
<evidence type="ECO:0000313" key="11">
    <source>
        <dbReference type="EMBL" id="KAK2164920.1"/>
    </source>
</evidence>
<dbReference type="InterPro" id="IPR002048">
    <property type="entry name" value="EF_hand_dom"/>
</dbReference>
<evidence type="ECO:0000256" key="9">
    <source>
        <dbReference type="SAM" id="MobiDB-lite"/>
    </source>
</evidence>
<dbReference type="Proteomes" id="UP001208570">
    <property type="component" value="Unassembled WGS sequence"/>
</dbReference>
<evidence type="ECO:0000256" key="2">
    <source>
        <dbReference type="ARBA" id="ARBA00022642"/>
    </source>
</evidence>
<evidence type="ECO:0000256" key="6">
    <source>
        <dbReference type="ARBA" id="ARBA00037900"/>
    </source>
</evidence>
<organism evidence="11 12">
    <name type="scientific">Paralvinella palmiformis</name>
    <dbReference type="NCBI Taxonomy" id="53620"/>
    <lineage>
        <taxon>Eukaryota</taxon>
        <taxon>Metazoa</taxon>
        <taxon>Spiralia</taxon>
        <taxon>Lophotrochozoa</taxon>
        <taxon>Annelida</taxon>
        <taxon>Polychaeta</taxon>
        <taxon>Sedentaria</taxon>
        <taxon>Canalipalpata</taxon>
        <taxon>Terebellida</taxon>
        <taxon>Terebelliformia</taxon>
        <taxon>Alvinellidae</taxon>
        <taxon>Paralvinella</taxon>
    </lineage>
</organism>
<dbReference type="InterPro" id="IPR018247">
    <property type="entry name" value="EF_Hand_1_Ca_BS"/>
</dbReference>
<feature type="region of interest" description="Disordered" evidence="9">
    <location>
        <begin position="470"/>
        <end position="494"/>
    </location>
</feature>
<feature type="compositionally biased region" description="Basic and acidic residues" evidence="9">
    <location>
        <begin position="478"/>
        <end position="488"/>
    </location>
</feature>
<dbReference type="Gene3D" id="1.10.238.10">
    <property type="entry name" value="EF-hand"/>
    <property type="match status" value="1"/>
</dbReference>
<dbReference type="CDD" id="cd00051">
    <property type="entry name" value="EFh"/>
    <property type="match status" value="1"/>
</dbReference>
<protein>
    <recommendedName>
        <fullName evidence="7">nicotinamidase</fullName>
        <ecNumber evidence="7">3.5.1.19</ecNumber>
    </recommendedName>
    <alternativeName>
        <fullName evidence="8">Nicotinamide deamidase</fullName>
    </alternativeName>
</protein>
<name>A0AAD9NCG9_9ANNE</name>
<dbReference type="EC" id="3.5.1.19" evidence="7"/>
<dbReference type="SUPFAM" id="SSF47473">
    <property type="entry name" value="EF-hand"/>
    <property type="match status" value="1"/>
</dbReference>
<evidence type="ECO:0000256" key="1">
    <source>
        <dbReference type="ARBA" id="ARBA00006336"/>
    </source>
</evidence>
<accession>A0AAD9NCG9</accession>
<dbReference type="SMART" id="SM00054">
    <property type="entry name" value="EFh"/>
    <property type="match status" value="2"/>
</dbReference>
<dbReference type="InterPro" id="IPR052347">
    <property type="entry name" value="Isochorismatase_Nicotinamidase"/>
</dbReference>
<feature type="domain" description="EF-hand" evidence="10">
    <location>
        <begin position="178"/>
        <end position="213"/>
    </location>
</feature>
<comment type="similarity">
    <text evidence="1">Belongs to the isochorismatase family.</text>
</comment>
<dbReference type="Pfam" id="PF13499">
    <property type="entry name" value="EF-hand_7"/>
    <property type="match status" value="1"/>
</dbReference>
<dbReference type="Pfam" id="PF00857">
    <property type="entry name" value="Isochorismatase"/>
    <property type="match status" value="1"/>
</dbReference>
<dbReference type="GO" id="GO:0005509">
    <property type="term" value="F:calcium ion binding"/>
    <property type="evidence" value="ECO:0007669"/>
    <property type="project" value="InterPro"/>
</dbReference>
<proteinExistence type="inferred from homology"/>
<evidence type="ECO:0000313" key="12">
    <source>
        <dbReference type="Proteomes" id="UP001208570"/>
    </source>
</evidence>
<dbReference type="InterPro" id="IPR011992">
    <property type="entry name" value="EF-hand-dom_pair"/>
</dbReference>
<dbReference type="InterPro" id="IPR000868">
    <property type="entry name" value="Isochorismatase-like_dom"/>
</dbReference>
<dbReference type="PROSITE" id="PS50222">
    <property type="entry name" value="EF_HAND_2"/>
    <property type="match status" value="2"/>
</dbReference>
<evidence type="ECO:0000256" key="5">
    <source>
        <dbReference type="ARBA" id="ARBA00022837"/>
    </source>
</evidence>
<comment type="pathway">
    <text evidence="6">Cofactor biosynthesis; nicotinate biosynthesis; nicotinate from nicotinamide: step 1/1.</text>
</comment>
<dbReference type="GO" id="GO:0019363">
    <property type="term" value="P:pyridine nucleotide biosynthetic process"/>
    <property type="evidence" value="ECO:0007669"/>
    <property type="project" value="UniProtKB-KW"/>
</dbReference>
<evidence type="ECO:0000256" key="3">
    <source>
        <dbReference type="ARBA" id="ARBA00022723"/>
    </source>
</evidence>
<feature type="domain" description="EF-hand" evidence="10">
    <location>
        <begin position="136"/>
        <end position="171"/>
    </location>
</feature>
<evidence type="ECO:0000256" key="7">
    <source>
        <dbReference type="ARBA" id="ARBA00039017"/>
    </source>
</evidence>
<dbReference type="CDD" id="cd01011">
    <property type="entry name" value="nicotinamidase"/>
    <property type="match status" value="1"/>
</dbReference>
<dbReference type="AlphaFoldDB" id="A0AAD9NCG9"/>
<gene>
    <name evidence="11" type="ORF">LSH36_57g00054</name>
</gene>
<dbReference type="SUPFAM" id="SSF52499">
    <property type="entry name" value="Isochorismatase-like hydrolases"/>
    <property type="match status" value="1"/>
</dbReference>
<evidence type="ECO:0000259" key="10">
    <source>
        <dbReference type="PROSITE" id="PS50222"/>
    </source>
</evidence>